<dbReference type="GO" id="GO:0051537">
    <property type="term" value="F:2 iron, 2 sulfur cluster binding"/>
    <property type="evidence" value="ECO:0007669"/>
    <property type="project" value="UniProtKB-KW"/>
</dbReference>
<feature type="domain" description="Rieske" evidence="6">
    <location>
        <begin position="27"/>
        <end position="133"/>
    </location>
</feature>
<dbReference type="OrthoDB" id="9790995at2"/>
<dbReference type="PANTHER" id="PTHR21266:SF59">
    <property type="entry name" value="BLR4922 PROTEIN"/>
    <property type="match status" value="1"/>
</dbReference>
<keyword evidence="3" id="KW-0560">Oxidoreductase</keyword>
<dbReference type="InterPro" id="IPR015881">
    <property type="entry name" value="ARHD_Rieske_2Fe_2S"/>
</dbReference>
<dbReference type="PANTHER" id="PTHR21266">
    <property type="entry name" value="IRON-SULFUR DOMAIN CONTAINING PROTEIN"/>
    <property type="match status" value="1"/>
</dbReference>
<protein>
    <submittedName>
        <fullName evidence="7">2Fe-2S ferredoxin</fullName>
    </submittedName>
</protein>
<reference evidence="7 8" key="1">
    <citation type="submission" date="2015-11" db="EMBL/GenBank/DDBJ databases">
        <title>Expanding the genomic diversity of Burkholderia species for the development of highly accurate diagnostics.</title>
        <authorList>
            <person name="Sahl J."/>
            <person name="Keim P."/>
            <person name="Wagner D."/>
        </authorList>
    </citation>
    <scope>NUCLEOTIDE SEQUENCE [LARGE SCALE GENOMIC DNA]</scope>
    <source>
        <strain evidence="7 8">MSMB2167WGS</strain>
    </source>
</reference>
<keyword evidence="4" id="KW-0408">Iron</keyword>
<dbReference type="Gene3D" id="3.90.380.10">
    <property type="entry name" value="Naphthalene 1,2-dioxygenase Alpha Subunit, Chain A, domain 1"/>
    <property type="match status" value="2"/>
</dbReference>
<dbReference type="CDD" id="cd03479">
    <property type="entry name" value="Rieske_RO_Alpha_PhDO_like"/>
    <property type="match status" value="1"/>
</dbReference>
<dbReference type="Pfam" id="PF00355">
    <property type="entry name" value="Rieske"/>
    <property type="match status" value="1"/>
</dbReference>
<dbReference type="SUPFAM" id="SSF55961">
    <property type="entry name" value="Bet v1-like"/>
    <property type="match status" value="1"/>
</dbReference>
<dbReference type="GO" id="GO:0005506">
    <property type="term" value="F:iron ion binding"/>
    <property type="evidence" value="ECO:0007669"/>
    <property type="project" value="InterPro"/>
</dbReference>
<dbReference type="Pfam" id="PF19301">
    <property type="entry name" value="LigXa_C"/>
    <property type="match status" value="1"/>
</dbReference>
<keyword evidence="1" id="KW-0001">2Fe-2S</keyword>
<organism evidence="7 8">
    <name type="scientific">Burkholderia ubonensis</name>
    <dbReference type="NCBI Taxonomy" id="101571"/>
    <lineage>
        <taxon>Bacteria</taxon>
        <taxon>Pseudomonadati</taxon>
        <taxon>Pseudomonadota</taxon>
        <taxon>Betaproteobacteria</taxon>
        <taxon>Burkholderiales</taxon>
        <taxon>Burkholderiaceae</taxon>
        <taxon>Burkholderia</taxon>
        <taxon>Burkholderia cepacia complex</taxon>
    </lineage>
</organism>
<evidence type="ECO:0000259" key="6">
    <source>
        <dbReference type="PROSITE" id="PS51296"/>
    </source>
</evidence>
<dbReference type="SUPFAM" id="SSF50022">
    <property type="entry name" value="ISP domain"/>
    <property type="match status" value="1"/>
</dbReference>
<dbReference type="InterPro" id="IPR017941">
    <property type="entry name" value="Rieske_2Fe-2S"/>
</dbReference>
<dbReference type="RefSeq" id="WP_060326418.1">
    <property type="nucleotide sequence ID" value="NZ_LPIU01000007.1"/>
</dbReference>
<keyword evidence="2" id="KW-0479">Metal-binding</keyword>
<dbReference type="Gene3D" id="2.20.25.10">
    <property type="match status" value="1"/>
</dbReference>
<keyword evidence="5" id="KW-0411">Iron-sulfur</keyword>
<evidence type="ECO:0000313" key="8">
    <source>
        <dbReference type="Proteomes" id="UP000062998"/>
    </source>
</evidence>
<evidence type="ECO:0000256" key="1">
    <source>
        <dbReference type="ARBA" id="ARBA00022714"/>
    </source>
</evidence>
<comment type="caution">
    <text evidence="7">The sequence shown here is derived from an EMBL/GenBank/DDBJ whole genome shotgun (WGS) entry which is preliminary data.</text>
</comment>
<dbReference type="PROSITE" id="PS00570">
    <property type="entry name" value="RING_HYDROXYL_ALPHA"/>
    <property type="match status" value="1"/>
</dbReference>
<dbReference type="Gene3D" id="2.20.25.680">
    <property type="match status" value="1"/>
</dbReference>
<dbReference type="InterPro" id="IPR050584">
    <property type="entry name" value="Cholesterol_7-desaturase"/>
</dbReference>
<evidence type="ECO:0000256" key="3">
    <source>
        <dbReference type="ARBA" id="ARBA00023002"/>
    </source>
</evidence>
<dbReference type="AlphaFoldDB" id="A0A119MF36"/>
<accession>A0A119MF36</accession>
<evidence type="ECO:0000256" key="5">
    <source>
        <dbReference type="ARBA" id="ARBA00023014"/>
    </source>
</evidence>
<evidence type="ECO:0000256" key="2">
    <source>
        <dbReference type="ARBA" id="ARBA00022723"/>
    </source>
</evidence>
<dbReference type="InterPro" id="IPR045623">
    <property type="entry name" value="LigXa_C"/>
</dbReference>
<dbReference type="EMBL" id="LPIX01000089">
    <property type="protein sequence ID" value="KWD96804.1"/>
    <property type="molecule type" value="Genomic_DNA"/>
</dbReference>
<proteinExistence type="predicted"/>
<sequence length="408" mass="46246">MLDHATNELLTRVGPGTPCGELLRRYWHPVGYSSELAEAGQTKRVRILGEDLVLARTGNGGVLLVQERCPHRGASLLYGFVEEETIRCAYHGWLYNAAGECVERPFESAKASRVCKKLIDSYATHECGGLIFAYMGPAEHKPAFPNWDILVRNDGVRHFEVQDDLACNWFQVQENAVDVTHTFYTHSKYFEHLGMRDASGFGKPFKRFGFQRFDWGIVKSWEYEGEGRGWGNLMVFPNMLRIMTEMHWRVPVDDTTTRIVWVSFTPNADGAQPQPDAAPKIIRQPARTDASGRYLMDTFMSQDAMAVETQGPIFDRSRENLGASDRGIVMFRQMLQEQIDAVARGERPVANVYGGVPDVTDLREWMGGYLPMSCAPDPTFRQQREFGDIFDESHVEYEIPANSPVMRA</sequence>
<dbReference type="InterPro" id="IPR036922">
    <property type="entry name" value="Rieske_2Fe-2S_sf"/>
</dbReference>
<dbReference type="CDD" id="cd08878">
    <property type="entry name" value="RHO_alpha_C_DMO-like"/>
    <property type="match status" value="1"/>
</dbReference>
<evidence type="ECO:0000256" key="4">
    <source>
        <dbReference type="ARBA" id="ARBA00023004"/>
    </source>
</evidence>
<evidence type="ECO:0000313" key="7">
    <source>
        <dbReference type="EMBL" id="KWD96804.1"/>
    </source>
</evidence>
<dbReference type="GO" id="GO:0016491">
    <property type="term" value="F:oxidoreductase activity"/>
    <property type="evidence" value="ECO:0007669"/>
    <property type="project" value="UniProtKB-KW"/>
</dbReference>
<dbReference type="PROSITE" id="PS51296">
    <property type="entry name" value="RIESKE"/>
    <property type="match status" value="1"/>
</dbReference>
<name>A0A119MF36_9BURK</name>
<dbReference type="Proteomes" id="UP000062998">
    <property type="component" value="Unassembled WGS sequence"/>
</dbReference>
<gene>
    <name evidence="7" type="ORF">WL73_21940</name>
</gene>